<dbReference type="InterPro" id="IPR011527">
    <property type="entry name" value="ABC1_TM_dom"/>
</dbReference>
<evidence type="ECO:0000256" key="6">
    <source>
        <dbReference type="ARBA" id="ARBA00022989"/>
    </source>
</evidence>
<keyword evidence="5" id="KW-0067">ATP-binding</keyword>
<dbReference type="Pfam" id="PF00005">
    <property type="entry name" value="ABC_tran"/>
    <property type="match status" value="1"/>
</dbReference>
<dbReference type="CDD" id="cd03250">
    <property type="entry name" value="ABCC_MRP_domain1"/>
    <property type="match status" value="1"/>
</dbReference>
<dbReference type="SMART" id="SM00382">
    <property type="entry name" value="AAA"/>
    <property type="match status" value="1"/>
</dbReference>
<feature type="transmembrane region" description="Helical" evidence="8">
    <location>
        <begin position="805"/>
        <end position="833"/>
    </location>
</feature>
<evidence type="ECO:0000256" key="4">
    <source>
        <dbReference type="ARBA" id="ARBA00022741"/>
    </source>
</evidence>
<evidence type="ECO:0000259" key="10">
    <source>
        <dbReference type="PROSITE" id="PS50929"/>
    </source>
</evidence>
<dbReference type="InterPro" id="IPR050173">
    <property type="entry name" value="ABC_transporter_C-like"/>
</dbReference>
<keyword evidence="3 8" id="KW-0812">Transmembrane</keyword>
<evidence type="ECO:0000313" key="12">
    <source>
        <dbReference type="Proteomes" id="UP000478052"/>
    </source>
</evidence>
<accession>A0A6G0YJR9</accession>
<dbReference type="PANTHER" id="PTHR24223:SF448">
    <property type="entry name" value="FI20146P1-RELATED"/>
    <property type="match status" value="1"/>
</dbReference>
<dbReference type="PROSITE" id="PS50893">
    <property type="entry name" value="ABC_TRANSPORTER_2"/>
    <property type="match status" value="1"/>
</dbReference>
<dbReference type="EMBL" id="VUJU01003714">
    <property type="protein sequence ID" value="KAF0756964.1"/>
    <property type="molecule type" value="Genomic_DNA"/>
</dbReference>
<evidence type="ECO:0000256" key="7">
    <source>
        <dbReference type="ARBA" id="ARBA00023136"/>
    </source>
</evidence>
<keyword evidence="7 8" id="KW-0472">Membrane</keyword>
<dbReference type="FunFam" id="1.20.1560.10:FF:000026">
    <property type="entry name" value="Multidrug resistance-associated protein lethal(2)03659"/>
    <property type="match status" value="1"/>
</dbReference>
<evidence type="ECO:0000259" key="9">
    <source>
        <dbReference type="PROSITE" id="PS50893"/>
    </source>
</evidence>
<gene>
    <name evidence="11" type="ORF">FWK35_00010873</name>
</gene>
<feature type="transmembrane region" description="Helical" evidence="8">
    <location>
        <begin position="98"/>
        <end position="122"/>
    </location>
</feature>
<dbReference type="PROSITE" id="PS00211">
    <property type="entry name" value="ABC_TRANSPORTER_1"/>
    <property type="match status" value="1"/>
</dbReference>
<evidence type="ECO:0000256" key="8">
    <source>
        <dbReference type="SAM" id="Phobius"/>
    </source>
</evidence>
<dbReference type="GO" id="GO:0016020">
    <property type="term" value="C:membrane"/>
    <property type="evidence" value="ECO:0007669"/>
    <property type="project" value="UniProtKB-SubCell"/>
</dbReference>
<dbReference type="Pfam" id="PF00664">
    <property type="entry name" value="ABC_membrane"/>
    <property type="match status" value="2"/>
</dbReference>
<evidence type="ECO:0000256" key="2">
    <source>
        <dbReference type="ARBA" id="ARBA00022448"/>
    </source>
</evidence>
<feature type="transmembrane region" description="Helical" evidence="8">
    <location>
        <begin position="319"/>
        <end position="342"/>
    </location>
</feature>
<dbReference type="OrthoDB" id="6500128at2759"/>
<dbReference type="GO" id="GO:0140359">
    <property type="term" value="F:ABC-type transporter activity"/>
    <property type="evidence" value="ECO:0007669"/>
    <property type="project" value="InterPro"/>
</dbReference>
<evidence type="ECO:0000256" key="3">
    <source>
        <dbReference type="ARBA" id="ARBA00022692"/>
    </source>
</evidence>
<feature type="domain" description="ABC transmembrane type-1" evidence="10">
    <location>
        <begin position="742"/>
        <end position="1045"/>
    </location>
</feature>
<sequence length="1112" mass="125667">MDATFKEEIPPNPRSKANIFEIITYRWILKFIKKGLNKEFDLNDLYNVLDGDSSELLGNKLQKIWDDELIYAKTNKRKPSLVKTLFKMFGSKFMFSSTYLTVFQIILSISISTMVGLIVNHFETNTCFDQNPVGVYLAIGLVSLLLIRAIIYNGVSMSNAHLSMQMRVATCDLIYNKALRLKINSLDQTTTGHIINLMSNDVNRFDVSLIYLPFLWIGPLETFVTIYFLWQEVGVSSVIGVITLLIFIPLQIWLASKTSNIRLKTAERTDERIHLMNEIISGLQTIKMYTWELFFDNLIKQLRKKEMTKIIEASYIKRILTSFFLFNTRIALFVNIFAYVLLGNYITASKVFVITSYYNILRSSLTLLFPPGVNLAAELLVSIKRIEHFLLREEKCKQSKTENGFEKSDNHSSVLNDNGMNRNDTEKISNFGIIISNATAKWSDSQIENTLDNINLIIRPGRLAAIIGPVGAGKSSLIQAILQELPLSEGNITVHGIVSYASQEPWLFAGSIRQNILFGSTMDKDRYKRVIQVCALKTDLEQLTYGDKTIVGERGVSLSGGQRARVSLARAIYKQADIYLLDDPLSAVDTRVGKHLYEKCIKNFLKEKTCLLVTHQTQYLTNVDQIVLMENAKVVTEGSYQELQTSGLDFTKLFKPSTEIAVLSDNECKMDKSCNNNVARSIPYIRQESILSITSSIDETKFNDAITEPVEVAETRSSGNVSFNVYLSYILAGGHVCKVICLIFVCCFTQVLASGGDYWITYWVNLEEHIFSTTKPLMPISNGTSTTVDPSVELIPWIVSRKTCVIVFAALTFSIILATLAESILLVSVCTAASTNLHNQMFSAITRSTMNFLNKNSSGRILNRFSKDIGLIDEILPNILVDVIQIGLMVIGMFVVVGIINPYLIIPTIILVIAFFKMRNIYMTSTRSIKRLEGVTRSPIYTHVNASILGLTTIRSFRLEQILCKEFAIHQNLHSSAWYLFIALNRAFGFWLDLICILFISTVTFFFIFIDNDNYGGNVGLAITQAIGLTSLFQWVVRQSAELENQMTSVERVLEYTNIPQESPLESVPNKKPSKIWPHEGQIIFKQFYLRYEPDALFVLNALNFNIAPAEK</sequence>
<dbReference type="Gene3D" id="1.20.1560.10">
    <property type="entry name" value="ABC transporter type 1, transmembrane domain"/>
    <property type="match status" value="2"/>
</dbReference>
<dbReference type="FunFam" id="1.20.1560.10:FF:000014">
    <property type="entry name" value="Multidrug resistance-associated protein member 4"/>
    <property type="match status" value="1"/>
</dbReference>
<keyword evidence="2" id="KW-0813">Transport</keyword>
<dbReference type="InterPro" id="IPR027417">
    <property type="entry name" value="P-loop_NTPase"/>
</dbReference>
<proteinExistence type="predicted"/>
<feature type="domain" description="ABC transporter" evidence="9">
    <location>
        <begin position="433"/>
        <end position="656"/>
    </location>
</feature>
<dbReference type="PANTHER" id="PTHR24223">
    <property type="entry name" value="ATP-BINDING CASSETTE SUB-FAMILY C"/>
    <property type="match status" value="1"/>
</dbReference>
<feature type="transmembrane region" description="Helical" evidence="8">
    <location>
        <begin position="988"/>
        <end position="1009"/>
    </location>
</feature>
<dbReference type="GO" id="GO:0005524">
    <property type="term" value="F:ATP binding"/>
    <property type="evidence" value="ECO:0007669"/>
    <property type="project" value="UniProtKB-KW"/>
</dbReference>
<dbReference type="Proteomes" id="UP000478052">
    <property type="component" value="Unassembled WGS sequence"/>
</dbReference>
<dbReference type="Gene3D" id="3.40.50.300">
    <property type="entry name" value="P-loop containing nucleotide triphosphate hydrolases"/>
    <property type="match status" value="1"/>
</dbReference>
<name>A0A6G0YJR9_APHCR</name>
<evidence type="ECO:0000256" key="1">
    <source>
        <dbReference type="ARBA" id="ARBA00004370"/>
    </source>
</evidence>
<dbReference type="SUPFAM" id="SSF90123">
    <property type="entry name" value="ABC transporter transmembrane region"/>
    <property type="match status" value="2"/>
</dbReference>
<feature type="transmembrane region" description="Helical" evidence="8">
    <location>
        <begin position="134"/>
        <end position="155"/>
    </location>
</feature>
<protein>
    <submittedName>
        <fullName evidence="11">Multidrug resistance-associated protein 4-like</fullName>
    </submittedName>
</protein>
<feature type="transmembrane region" description="Helical" evidence="8">
    <location>
        <begin position="903"/>
        <end position="922"/>
    </location>
</feature>
<comment type="subcellular location">
    <subcellularLocation>
        <location evidence="1">Membrane</location>
    </subcellularLocation>
</comment>
<reference evidence="11 12" key="1">
    <citation type="submission" date="2019-08" db="EMBL/GenBank/DDBJ databases">
        <title>Whole genome of Aphis craccivora.</title>
        <authorList>
            <person name="Voronova N.V."/>
            <person name="Shulinski R.S."/>
            <person name="Bandarenka Y.V."/>
            <person name="Zhorov D.G."/>
            <person name="Warner D."/>
        </authorList>
    </citation>
    <scope>NUCLEOTIDE SEQUENCE [LARGE SCALE GENOMIC DNA]</scope>
    <source>
        <strain evidence="11">180601</strain>
        <tissue evidence="11">Whole Body</tissue>
    </source>
</reference>
<feature type="transmembrane region" description="Helical" evidence="8">
    <location>
        <begin position="236"/>
        <end position="255"/>
    </location>
</feature>
<keyword evidence="12" id="KW-1185">Reference proteome</keyword>
<dbReference type="InterPro" id="IPR036640">
    <property type="entry name" value="ABC1_TM_sf"/>
</dbReference>
<dbReference type="PROSITE" id="PS50929">
    <property type="entry name" value="ABC_TM1F"/>
    <property type="match status" value="2"/>
</dbReference>
<feature type="domain" description="ABC transmembrane type-1" evidence="10">
    <location>
        <begin position="100"/>
        <end position="377"/>
    </location>
</feature>
<feature type="transmembrane region" description="Helical" evidence="8">
    <location>
        <begin position="209"/>
        <end position="230"/>
    </location>
</feature>
<dbReference type="InterPro" id="IPR003593">
    <property type="entry name" value="AAA+_ATPase"/>
</dbReference>
<dbReference type="SUPFAM" id="SSF52540">
    <property type="entry name" value="P-loop containing nucleoside triphosphate hydrolases"/>
    <property type="match status" value="1"/>
</dbReference>
<dbReference type="AlphaFoldDB" id="A0A6G0YJR9"/>
<dbReference type="InterPro" id="IPR017871">
    <property type="entry name" value="ABC_transporter-like_CS"/>
</dbReference>
<feature type="non-terminal residue" evidence="11">
    <location>
        <position position="1112"/>
    </location>
</feature>
<dbReference type="InterPro" id="IPR003439">
    <property type="entry name" value="ABC_transporter-like_ATP-bd"/>
</dbReference>
<evidence type="ECO:0000313" key="11">
    <source>
        <dbReference type="EMBL" id="KAF0756964.1"/>
    </source>
</evidence>
<organism evidence="11 12">
    <name type="scientific">Aphis craccivora</name>
    <name type="common">Cowpea aphid</name>
    <dbReference type="NCBI Taxonomy" id="307492"/>
    <lineage>
        <taxon>Eukaryota</taxon>
        <taxon>Metazoa</taxon>
        <taxon>Ecdysozoa</taxon>
        <taxon>Arthropoda</taxon>
        <taxon>Hexapoda</taxon>
        <taxon>Insecta</taxon>
        <taxon>Pterygota</taxon>
        <taxon>Neoptera</taxon>
        <taxon>Paraneoptera</taxon>
        <taxon>Hemiptera</taxon>
        <taxon>Sternorrhyncha</taxon>
        <taxon>Aphidomorpha</taxon>
        <taxon>Aphidoidea</taxon>
        <taxon>Aphididae</taxon>
        <taxon>Aphidini</taxon>
        <taxon>Aphis</taxon>
        <taxon>Aphis</taxon>
    </lineage>
</organism>
<dbReference type="FunFam" id="3.40.50.300:FF:000482">
    <property type="entry name" value="Multidrug resistance-associated protein member 4"/>
    <property type="match status" value="1"/>
</dbReference>
<feature type="transmembrane region" description="Helical" evidence="8">
    <location>
        <begin position="1015"/>
        <end position="1037"/>
    </location>
</feature>
<dbReference type="GO" id="GO:0016887">
    <property type="term" value="F:ATP hydrolysis activity"/>
    <property type="evidence" value="ECO:0007669"/>
    <property type="project" value="InterPro"/>
</dbReference>
<keyword evidence="4" id="KW-0547">Nucleotide-binding</keyword>
<comment type="caution">
    <text evidence="11">The sequence shown here is derived from an EMBL/GenBank/DDBJ whole genome shotgun (WGS) entry which is preliminary data.</text>
</comment>
<evidence type="ECO:0000256" key="5">
    <source>
        <dbReference type="ARBA" id="ARBA00022840"/>
    </source>
</evidence>
<keyword evidence="6 8" id="KW-1133">Transmembrane helix</keyword>